<evidence type="ECO:0000313" key="1">
    <source>
        <dbReference type="EMBL" id="SDJ67436.1"/>
    </source>
</evidence>
<dbReference type="AlphaFoldDB" id="A0A1G8VMY8"/>
<keyword evidence="2" id="KW-1185">Reference proteome</keyword>
<organism evidence="1 2">
    <name type="scientific">Actinopolyspora mzabensis</name>
    <dbReference type="NCBI Taxonomy" id="995066"/>
    <lineage>
        <taxon>Bacteria</taxon>
        <taxon>Bacillati</taxon>
        <taxon>Actinomycetota</taxon>
        <taxon>Actinomycetes</taxon>
        <taxon>Actinopolysporales</taxon>
        <taxon>Actinopolysporaceae</taxon>
        <taxon>Actinopolyspora</taxon>
    </lineage>
</organism>
<dbReference type="EMBL" id="FNFM01000001">
    <property type="protein sequence ID" value="SDJ67436.1"/>
    <property type="molecule type" value="Genomic_DNA"/>
</dbReference>
<protein>
    <submittedName>
        <fullName evidence="1">Uncharacterized protein</fullName>
    </submittedName>
</protein>
<dbReference type="Proteomes" id="UP000199213">
    <property type="component" value="Unassembled WGS sequence"/>
</dbReference>
<reference evidence="2" key="1">
    <citation type="submission" date="2016-10" db="EMBL/GenBank/DDBJ databases">
        <authorList>
            <person name="Varghese N."/>
            <person name="Submissions S."/>
        </authorList>
    </citation>
    <scope>NUCLEOTIDE SEQUENCE [LARGE SCALE GENOMIC DNA]</scope>
    <source>
        <strain evidence="2">DSM 45460</strain>
    </source>
</reference>
<sequence>MSNYSPLRAEFVSSAGFPAVGANSPGSHARTPNVFVAVLLHRQNVRSGTERGLLDQHAIVVNHFQGRQETVGVSRFLN</sequence>
<evidence type="ECO:0000313" key="2">
    <source>
        <dbReference type="Proteomes" id="UP000199213"/>
    </source>
</evidence>
<gene>
    <name evidence="1" type="ORF">SAMN04487820_101203</name>
</gene>
<name>A0A1G8VMY8_ACTMZ</name>
<proteinExistence type="predicted"/>
<accession>A0A1G8VMY8</accession>